<dbReference type="OrthoDB" id="48317at2759"/>
<comment type="caution">
    <text evidence="4">The sequence shown here is derived from an EMBL/GenBank/DDBJ whole genome shotgun (WGS) entry which is preliminary data.</text>
</comment>
<evidence type="ECO:0000256" key="1">
    <source>
        <dbReference type="ARBA" id="ARBA00008072"/>
    </source>
</evidence>
<dbReference type="InterPro" id="IPR020843">
    <property type="entry name" value="ER"/>
</dbReference>
<dbReference type="Gene3D" id="3.40.50.720">
    <property type="entry name" value="NAD(P)-binding Rossmann-like Domain"/>
    <property type="match status" value="1"/>
</dbReference>
<dbReference type="SUPFAM" id="SSF50129">
    <property type="entry name" value="GroES-like"/>
    <property type="match status" value="1"/>
</dbReference>
<dbReference type="InterPro" id="IPR013149">
    <property type="entry name" value="ADH-like_C"/>
</dbReference>
<dbReference type="InterPro" id="IPR036291">
    <property type="entry name" value="NAD(P)-bd_dom_sf"/>
</dbReference>
<sequence>MADIAGVSVDASAVIQQGKDLAVAKISLPPLQDHQVYVRVDFAAFNPTDRLGFDLQAFGDGAVLGCDFVGTVTHTHQSVNTLEVGDKIAALVWGVLEHIREQRHSIRPFKQDSDNFRTYCIADERISFKLPATVESREACAIPLAINTAYLALFSEVSLNLQKEAPSNDCHILIWGGSSIVGYFAIQLARLHGYVVTTTCSTQNIEYLKKAGATHVFDYNDPDVVAKIRSLLPSFSHAFDTIGSVDSSSNAAAALNEGGVFCTVRPGKANTQGIPKSIKVTDVFVFTAFPTPHTYRGAVHWPVIWDNHYLSAELYKKLPELLSKGLIVPPRVRNMGRLSPATLTEAMELSRAGKVSAQKLYFEVS</sequence>
<evidence type="ECO:0000313" key="5">
    <source>
        <dbReference type="Proteomes" id="UP000241587"/>
    </source>
</evidence>
<evidence type="ECO:0000256" key="2">
    <source>
        <dbReference type="ARBA" id="ARBA00023002"/>
    </source>
</evidence>
<dbReference type="AlphaFoldDB" id="A0A2T4GS65"/>
<dbReference type="Proteomes" id="UP000241587">
    <property type="component" value="Unassembled WGS sequence"/>
</dbReference>
<dbReference type="GO" id="GO:0016651">
    <property type="term" value="F:oxidoreductase activity, acting on NAD(P)H"/>
    <property type="evidence" value="ECO:0007669"/>
    <property type="project" value="InterPro"/>
</dbReference>
<dbReference type="InterPro" id="IPR011032">
    <property type="entry name" value="GroES-like_sf"/>
</dbReference>
<dbReference type="InterPro" id="IPR013154">
    <property type="entry name" value="ADH-like_N"/>
</dbReference>
<evidence type="ECO:0000259" key="3">
    <source>
        <dbReference type="SMART" id="SM00829"/>
    </source>
</evidence>
<dbReference type="SUPFAM" id="SSF51735">
    <property type="entry name" value="NAD(P)-binding Rossmann-fold domains"/>
    <property type="match status" value="1"/>
</dbReference>
<dbReference type="Pfam" id="PF08240">
    <property type="entry name" value="ADH_N"/>
    <property type="match status" value="1"/>
</dbReference>
<dbReference type="Gene3D" id="3.90.180.10">
    <property type="entry name" value="Medium-chain alcohol dehydrogenases, catalytic domain"/>
    <property type="match status" value="1"/>
</dbReference>
<feature type="domain" description="Enoyl reductase (ER)" evidence="3">
    <location>
        <begin position="18"/>
        <end position="357"/>
    </location>
</feature>
<dbReference type="CDD" id="cd08249">
    <property type="entry name" value="enoyl_reductase_like"/>
    <property type="match status" value="1"/>
</dbReference>
<accession>A0A2T4GS65</accession>
<dbReference type="OMA" id="CIADERI"/>
<dbReference type="InterPro" id="IPR047122">
    <property type="entry name" value="Trans-enoyl_RdTase-like"/>
</dbReference>
<dbReference type="Pfam" id="PF00107">
    <property type="entry name" value="ADH_zinc_N"/>
    <property type="match status" value="1"/>
</dbReference>
<keyword evidence="2" id="KW-0560">Oxidoreductase</keyword>
<dbReference type="PANTHER" id="PTHR45348:SF2">
    <property type="entry name" value="ZINC-TYPE ALCOHOL DEHYDROGENASE-LIKE PROTEIN C2E1P3.01"/>
    <property type="match status" value="1"/>
</dbReference>
<keyword evidence="5" id="KW-1185">Reference proteome</keyword>
<comment type="similarity">
    <text evidence="1">Belongs to the zinc-containing alcohol dehydrogenase family.</text>
</comment>
<reference evidence="4 5" key="1">
    <citation type="submission" date="2018-02" db="EMBL/GenBank/DDBJ databases">
        <title>Fusarium culmorum secondary metabolites in fungal-bacterial-plant interactions.</title>
        <authorList>
            <person name="Schmidt R."/>
        </authorList>
    </citation>
    <scope>NUCLEOTIDE SEQUENCE [LARGE SCALE GENOMIC DNA]</scope>
    <source>
        <strain evidence="4 5">PV</strain>
    </source>
</reference>
<protein>
    <submittedName>
        <fullName evidence="4">Enoyl reductase LovC</fullName>
    </submittedName>
</protein>
<dbReference type="EMBL" id="PVEM01000007">
    <property type="protein sequence ID" value="PTD06383.1"/>
    <property type="molecule type" value="Genomic_DNA"/>
</dbReference>
<dbReference type="PANTHER" id="PTHR45348">
    <property type="entry name" value="HYPOTHETICAL OXIDOREDUCTASE (EUROFUNG)"/>
    <property type="match status" value="1"/>
</dbReference>
<name>A0A2T4GS65_FUSCU</name>
<dbReference type="SMART" id="SM00829">
    <property type="entry name" value="PKS_ER"/>
    <property type="match status" value="1"/>
</dbReference>
<organism evidence="4 5">
    <name type="scientific">Fusarium culmorum</name>
    <dbReference type="NCBI Taxonomy" id="5516"/>
    <lineage>
        <taxon>Eukaryota</taxon>
        <taxon>Fungi</taxon>
        <taxon>Dikarya</taxon>
        <taxon>Ascomycota</taxon>
        <taxon>Pezizomycotina</taxon>
        <taxon>Sordariomycetes</taxon>
        <taxon>Hypocreomycetidae</taxon>
        <taxon>Hypocreales</taxon>
        <taxon>Nectriaceae</taxon>
        <taxon>Fusarium</taxon>
    </lineage>
</organism>
<proteinExistence type="inferred from homology"/>
<gene>
    <name evidence="4" type="ORF">FCULG_00011786</name>
</gene>
<evidence type="ECO:0000313" key="4">
    <source>
        <dbReference type="EMBL" id="PTD06383.1"/>
    </source>
</evidence>